<keyword evidence="5" id="KW-1185">Reference proteome</keyword>
<keyword evidence="2 3" id="KW-0472">Membrane</keyword>
<dbReference type="Gene3D" id="2.60.40.1820">
    <property type="match status" value="1"/>
</dbReference>
<comment type="subcellular location">
    <subcellularLocation>
        <location evidence="1">Membrane</location>
    </subcellularLocation>
</comment>
<dbReference type="AlphaFoldDB" id="A0A8H7VG18"/>
<dbReference type="Proteomes" id="UP000603453">
    <property type="component" value="Unassembled WGS sequence"/>
</dbReference>
<feature type="transmembrane region" description="Helical" evidence="3">
    <location>
        <begin position="100"/>
        <end position="118"/>
    </location>
</feature>
<dbReference type="PANTHER" id="PTHR31234">
    <property type="entry name" value="LATE EMBRYOGENESIS ABUNDANT (LEA) HYDROXYPROLINE-RICH GLYCOPROTEIN FAMILY"/>
    <property type="match status" value="1"/>
</dbReference>
<evidence type="ECO:0008006" key="6">
    <source>
        <dbReference type="Google" id="ProtNLM"/>
    </source>
</evidence>
<evidence type="ECO:0000256" key="3">
    <source>
        <dbReference type="SAM" id="Phobius"/>
    </source>
</evidence>
<sequence>MYQQQQQQQYYDHYQPQDTYAMNDMTHYNHNEQKPTLATSDGYYNHSVTPSRLSQVGTATMNNEKYARRNNKANRSCCDKLCCGCCTCCPRWCRWISCCLLLLIIVIGIVVGVLAALFKVPTVEFTGVQGTPEFGMVGLTTVNLNVSLGFVVNNPNIESVTFTTLVATANYHGDTTPLGGGTLHDLHIGSHSVTNISFPFAMSIDVTNNNNIAVLSKIMADCGLGGGTAKDIQLDYKVVATVTIIGVPISVPVSNTIGFKCPIDVSLSLSLFFSAVSREARYKKTIFN</sequence>
<dbReference type="InterPro" id="IPR044839">
    <property type="entry name" value="NDR1-like"/>
</dbReference>
<proteinExistence type="predicted"/>
<organism evidence="4 5">
    <name type="scientific">Mucor saturninus</name>
    <dbReference type="NCBI Taxonomy" id="64648"/>
    <lineage>
        <taxon>Eukaryota</taxon>
        <taxon>Fungi</taxon>
        <taxon>Fungi incertae sedis</taxon>
        <taxon>Mucoromycota</taxon>
        <taxon>Mucoromycotina</taxon>
        <taxon>Mucoromycetes</taxon>
        <taxon>Mucorales</taxon>
        <taxon>Mucorineae</taxon>
        <taxon>Mucoraceae</taxon>
        <taxon>Mucor</taxon>
    </lineage>
</organism>
<keyword evidence="3" id="KW-0812">Transmembrane</keyword>
<evidence type="ECO:0000256" key="1">
    <source>
        <dbReference type="ARBA" id="ARBA00004370"/>
    </source>
</evidence>
<dbReference type="GO" id="GO:0016020">
    <property type="term" value="C:membrane"/>
    <property type="evidence" value="ECO:0007669"/>
    <property type="project" value="UniProtKB-SubCell"/>
</dbReference>
<evidence type="ECO:0000313" key="5">
    <source>
        <dbReference type="Proteomes" id="UP000603453"/>
    </source>
</evidence>
<comment type="caution">
    <text evidence="4">The sequence shown here is derived from an EMBL/GenBank/DDBJ whole genome shotgun (WGS) entry which is preliminary data.</text>
</comment>
<dbReference type="OrthoDB" id="20273at2759"/>
<gene>
    <name evidence="4" type="ORF">INT47_011323</name>
</gene>
<dbReference type="GO" id="GO:0098542">
    <property type="term" value="P:defense response to other organism"/>
    <property type="evidence" value="ECO:0007669"/>
    <property type="project" value="InterPro"/>
</dbReference>
<evidence type="ECO:0000313" key="4">
    <source>
        <dbReference type="EMBL" id="KAG2213174.1"/>
    </source>
</evidence>
<keyword evidence="3" id="KW-1133">Transmembrane helix</keyword>
<evidence type="ECO:0000256" key="2">
    <source>
        <dbReference type="ARBA" id="ARBA00023136"/>
    </source>
</evidence>
<protein>
    <recommendedName>
        <fullName evidence="6">Late embryogenesis abundant protein LEA-2 subgroup domain-containing protein</fullName>
    </recommendedName>
</protein>
<reference evidence="4" key="1">
    <citation type="submission" date="2020-12" db="EMBL/GenBank/DDBJ databases">
        <title>Metabolic potential, ecology and presence of endohyphal bacteria is reflected in genomic diversity of Mucoromycotina.</title>
        <authorList>
            <person name="Muszewska A."/>
            <person name="Okrasinska A."/>
            <person name="Steczkiewicz K."/>
            <person name="Drgas O."/>
            <person name="Orlowska M."/>
            <person name="Perlinska-Lenart U."/>
            <person name="Aleksandrzak-Piekarczyk T."/>
            <person name="Szatraj K."/>
            <person name="Zielenkiewicz U."/>
            <person name="Pilsyk S."/>
            <person name="Malc E."/>
            <person name="Mieczkowski P."/>
            <person name="Kruszewska J.S."/>
            <person name="Biernat P."/>
            <person name="Pawlowska J."/>
        </authorList>
    </citation>
    <scope>NUCLEOTIDE SEQUENCE</scope>
    <source>
        <strain evidence="4">WA0000017839</strain>
    </source>
</reference>
<dbReference type="EMBL" id="JAEPRD010000004">
    <property type="protein sequence ID" value="KAG2213174.1"/>
    <property type="molecule type" value="Genomic_DNA"/>
</dbReference>
<dbReference type="PANTHER" id="PTHR31234:SF2">
    <property type="entry name" value="OS05G0199100 PROTEIN"/>
    <property type="match status" value="1"/>
</dbReference>
<name>A0A8H7VG18_9FUNG</name>
<accession>A0A8H7VG18</accession>